<name>A0A7R9GJX9_9CRUS</name>
<sequence>MDETNRRLPSNSEQTKGLPLERIPQNPVFCSILSRLDTPLGQPARIIEPLQSSGFKKYLVPTSEGMNASRGISLGSLEDPSSSKTSVSLLPWSRSGRSRDPHNSSLGLPLMTSIDFGKMTREPDPASWGTTIVVPGSHVNEGKVVFIGRRNKSRHADGMHMTVSLPPVAHTNVRTPRNTDATTHGRFDDSNGIAPKIYEDGENLYYAKPLKII</sequence>
<organism evidence="2">
    <name type="scientific">Notodromas monacha</name>
    <dbReference type="NCBI Taxonomy" id="399045"/>
    <lineage>
        <taxon>Eukaryota</taxon>
        <taxon>Metazoa</taxon>
        <taxon>Ecdysozoa</taxon>
        <taxon>Arthropoda</taxon>
        <taxon>Crustacea</taxon>
        <taxon>Oligostraca</taxon>
        <taxon>Ostracoda</taxon>
        <taxon>Podocopa</taxon>
        <taxon>Podocopida</taxon>
        <taxon>Cypridocopina</taxon>
        <taxon>Cypridoidea</taxon>
        <taxon>Cyprididae</taxon>
        <taxon>Notodromas</taxon>
    </lineage>
</organism>
<evidence type="ECO:0000313" key="2">
    <source>
        <dbReference type="EMBL" id="CAD7283887.1"/>
    </source>
</evidence>
<protein>
    <submittedName>
        <fullName evidence="2">Uncharacterized protein</fullName>
    </submittedName>
</protein>
<keyword evidence="3" id="KW-1185">Reference proteome</keyword>
<feature type="region of interest" description="Disordered" evidence="1">
    <location>
        <begin position="1"/>
        <end position="21"/>
    </location>
</feature>
<dbReference type="EMBL" id="CAJPEX010006355">
    <property type="protein sequence ID" value="CAG0924039.1"/>
    <property type="molecule type" value="Genomic_DNA"/>
</dbReference>
<gene>
    <name evidence="2" type="ORF">NMOB1V02_LOCUS11495</name>
</gene>
<proteinExistence type="predicted"/>
<feature type="region of interest" description="Disordered" evidence="1">
    <location>
        <begin position="71"/>
        <end position="108"/>
    </location>
</feature>
<feature type="compositionally biased region" description="Polar residues" evidence="1">
    <location>
        <begin position="79"/>
        <end position="88"/>
    </location>
</feature>
<dbReference type="AlphaFoldDB" id="A0A7R9GJX9"/>
<accession>A0A7R9GJX9</accession>
<reference evidence="2" key="1">
    <citation type="submission" date="2020-11" db="EMBL/GenBank/DDBJ databases">
        <authorList>
            <person name="Tran Van P."/>
        </authorList>
    </citation>
    <scope>NUCLEOTIDE SEQUENCE</scope>
</reference>
<evidence type="ECO:0000256" key="1">
    <source>
        <dbReference type="SAM" id="MobiDB-lite"/>
    </source>
</evidence>
<evidence type="ECO:0000313" key="3">
    <source>
        <dbReference type="Proteomes" id="UP000678499"/>
    </source>
</evidence>
<dbReference type="Proteomes" id="UP000678499">
    <property type="component" value="Unassembled WGS sequence"/>
</dbReference>
<dbReference type="EMBL" id="OA888392">
    <property type="protein sequence ID" value="CAD7283887.1"/>
    <property type="molecule type" value="Genomic_DNA"/>
</dbReference>